<dbReference type="SUPFAM" id="SSF55073">
    <property type="entry name" value="Nucleotide cyclase"/>
    <property type="match status" value="1"/>
</dbReference>
<feature type="domain" description="GGDEF" evidence="3">
    <location>
        <begin position="373"/>
        <end position="514"/>
    </location>
</feature>
<sequence>MRRQDDPAWESDAQQFLNTNDRTQSSICATIMPALGWLTDATAAKAAESGAFDVEQLLADNGTVYMLGAEDAQTAPLVTALTGHIAREARRLAAFMPSGRLDPPLTLALDEAALICPIPLDNWTADMGGRGVTIHIAAQSRAQLRQRWGDTGAAAILNNAATMLIFGGTRDHDDLNAYSTLTGERDEEVGTIDGDRRVVSTTTRRVPVLSPGQIAQLPAGHVVVIRRGQPRRSARSAWPGSAATSAAPPAPRAGRSASPAGSPGDRSPPSAWPRCSRPATSASTPGSPATTSSPPRARRGVGGHPLRGRRHRGRADAMSIYLLLFTAITVSGWLFTARHALRLHHALNTDPLTGLPNRAALAAAFVRAARRDGAVGVLLLDLDKFKAINDRHGHAEGNNLLRRTARVLAHVLDGRTELAVRLHGDEFAVLLSELPTGKAGQQLAEERARAITAAISAWPTRVGGDLVTVTASIGAAVFPARQANLSALLRAADQRMYAAKATSHGQDAASAQGGDAR</sequence>
<feature type="compositionally biased region" description="Basic residues" evidence="1">
    <location>
        <begin position="296"/>
        <end position="311"/>
    </location>
</feature>
<dbReference type="GO" id="GO:0052621">
    <property type="term" value="F:diguanylate cyclase activity"/>
    <property type="evidence" value="ECO:0007669"/>
    <property type="project" value="UniProtKB-EC"/>
</dbReference>
<dbReference type="PANTHER" id="PTHR46663:SF2">
    <property type="entry name" value="GGDEF DOMAIN-CONTAINING PROTEIN"/>
    <property type="match status" value="1"/>
</dbReference>
<dbReference type="InterPro" id="IPR032689">
    <property type="entry name" value="TraG-D_C"/>
</dbReference>
<evidence type="ECO:0000259" key="3">
    <source>
        <dbReference type="PROSITE" id="PS50887"/>
    </source>
</evidence>
<dbReference type="SMART" id="SM00267">
    <property type="entry name" value="GGDEF"/>
    <property type="match status" value="1"/>
</dbReference>
<dbReference type="Proteomes" id="UP001596512">
    <property type="component" value="Unassembled WGS sequence"/>
</dbReference>
<dbReference type="Pfam" id="PF12696">
    <property type="entry name" value="TraG-D_C"/>
    <property type="match status" value="1"/>
</dbReference>
<reference evidence="5" key="1">
    <citation type="journal article" date="2019" name="Int. J. Syst. Evol. Microbiol.">
        <title>The Global Catalogue of Microorganisms (GCM) 10K type strain sequencing project: providing services to taxonomists for standard genome sequencing and annotation.</title>
        <authorList>
            <consortium name="The Broad Institute Genomics Platform"/>
            <consortium name="The Broad Institute Genome Sequencing Center for Infectious Disease"/>
            <person name="Wu L."/>
            <person name="Ma J."/>
        </authorList>
    </citation>
    <scope>NUCLEOTIDE SEQUENCE [LARGE SCALE GENOMIC DNA]</scope>
    <source>
        <strain evidence="5">JCM 17695</strain>
    </source>
</reference>
<evidence type="ECO:0000256" key="2">
    <source>
        <dbReference type="SAM" id="Phobius"/>
    </source>
</evidence>
<organism evidence="4 5">
    <name type="scientific">Actinokineospora soli</name>
    <dbReference type="NCBI Taxonomy" id="1048753"/>
    <lineage>
        <taxon>Bacteria</taxon>
        <taxon>Bacillati</taxon>
        <taxon>Actinomycetota</taxon>
        <taxon>Actinomycetes</taxon>
        <taxon>Pseudonocardiales</taxon>
        <taxon>Pseudonocardiaceae</taxon>
        <taxon>Actinokineospora</taxon>
    </lineage>
</organism>
<dbReference type="InterPro" id="IPR000160">
    <property type="entry name" value="GGDEF_dom"/>
</dbReference>
<feature type="compositionally biased region" description="Low complexity" evidence="1">
    <location>
        <begin position="276"/>
        <end position="295"/>
    </location>
</feature>
<dbReference type="InterPro" id="IPR029787">
    <property type="entry name" value="Nucleotide_cyclase"/>
</dbReference>
<keyword evidence="4" id="KW-0808">Transferase</keyword>
<name>A0ABW2TFW7_9PSEU</name>
<dbReference type="EC" id="2.7.7.65" evidence="4"/>
<keyword evidence="2" id="KW-0812">Transmembrane</keyword>
<evidence type="ECO:0000256" key="1">
    <source>
        <dbReference type="SAM" id="MobiDB-lite"/>
    </source>
</evidence>
<dbReference type="Gene3D" id="3.40.50.300">
    <property type="entry name" value="P-loop containing nucleotide triphosphate hydrolases"/>
    <property type="match status" value="1"/>
</dbReference>
<dbReference type="InterPro" id="IPR052163">
    <property type="entry name" value="DGC-Regulatory_Protein"/>
</dbReference>
<dbReference type="Gene3D" id="3.30.70.270">
    <property type="match status" value="1"/>
</dbReference>
<dbReference type="PROSITE" id="PS50887">
    <property type="entry name" value="GGDEF"/>
    <property type="match status" value="1"/>
</dbReference>
<dbReference type="EMBL" id="JBHTEY010000001">
    <property type="protein sequence ID" value="MFC7612326.1"/>
    <property type="molecule type" value="Genomic_DNA"/>
</dbReference>
<dbReference type="CDD" id="cd01949">
    <property type="entry name" value="GGDEF"/>
    <property type="match status" value="1"/>
</dbReference>
<dbReference type="SUPFAM" id="SSF52540">
    <property type="entry name" value="P-loop containing nucleoside triphosphate hydrolases"/>
    <property type="match status" value="1"/>
</dbReference>
<keyword evidence="5" id="KW-1185">Reference proteome</keyword>
<comment type="caution">
    <text evidence="4">The sequence shown here is derived from an EMBL/GenBank/DDBJ whole genome shotgun (WGS) entry which is preliminary data.</text>
</comment>
<evidence type="ECO:0000313" key="4">
    <source>
        <dbReference type="EMBL" id="MFC7612326.1"/>
    </source>
</evidence>
<feature type="transmembrane region" description="Helical" evidence="2">
    <location>
        <begin position="317"/>
        <end position="335"/>
    </location>
</feature>
<dbReference type="CDD" id="cd01127">
    <property type="entry name" value="TrwB_TraG_TraD_VirD4"/>
    <property type="match status" value="1"/>
</dbReference>
<dbReference type="InterPro" id="IPR027417">
    <property type="entry name" value="P-loop_NTPase"/>
</dbReference>
<dbReference type="NCBIfam" id="TIGR00254">
    <property type="entry name" value="GGDEF"/>
    <property type="match status" value="1"/>
</dbReference>
<keyword evidence="4" id="KW-0548">Nucleotidyltransferase</keyword>
<dbReference type="PANTHER" id="PTHR46663">
    <property type="entry name" value="DIGUANYLATE CYCLASE DGCT-RELATED"/>
    <property type="match status" value="1"/>
</dbReference>
<keyword evidence="2" id="KW-0472">Membrane</keyword>
<feature type="compositionally biased region" description="Low complexity" evidence="1">
    <location>
        <begin position="236"/>
        <end position="264"/>
    </location>
</feature>
<gene>
    <name evidence="4" type="ORF">ACFQV2_00200</name>
</gene>
<proteinExistence type="predicted"/>
<protein>
    <submittedName>
        <fullName evidence="4">Diguanylate cyclase domain-containing protein</fullName>
        <ecNumber evidence="4">2.7.7.65</ecNumber>
    </submittedName>
</protein>
<feature type="region of interest" description="Disordered" evidence="1">
    <location>
        <begin position="230"/>
        <end position="311"/>
    </location>
</feature>
<accession>A0ABW2TFW7</accession>
<keyword evidence="2" id="KW-1133">Transmembrane helix</keyword>
<evidence type="ECO:0000313" key="5">
    <source>
        <dbReference type="Proteomes" id="UP001596512"/>
    </source>
</evidence>
<dbReference type="InterPro" id="IPR043128">
    <property type="entry name" value="Rev_trsase/Diguanyl_cyclase"/>
</dbReference>
<dbReference type="Pfam" id="PF00990">
    <property type="entry name" value="GGDEF"/>
    <property type="match status" value="1"/>
</dbReference>